<feature type="region of interest" description="Disordered" evidence="1">
    <location>
        <begin position="1"/>
        <end position="95"/>
    </location>
</feature>
<dbReference type="Proteomes" id="UP000187013">
    <property type="component" value="Unassembled WGS sequence"/>
</dbReference>
<feature type="compositionally biased region" description="Low complexity" evidence="1">
    <location>
        <begin position="205"/>
        <end position="233"/>
    </location>
</feature>
<feature type="region of interest" description="Disordered" evidence="1">
    <location>
        <begin position="511"/>
        <end position="544"/>
    </location>
</feature>
<feature type="compositionally biased region" description="Low complexity" evidence="1">
    <location>
        <begin position="582"/>
        <end position="599"/>
    </location>
</feature>
<name>A0A1Q3AA21_ZYGRO</name>
<feature type="compositionally biased region" description="Basic and acidic residues" evidence="1">
    <location>
        <begin position="523"/>
        <end position="533"/>
    </location>
</feature>
<dbReference type="AlphaFoldDB" id="A0A1Q3AA21"/>
<gene>
    <name evidence="2" type="ORF">ZYGR_0AG04790</name>
</gene>
<feature type="compositionally biased region" description="Polar residues" evidence="1">
    <location>
        <begin position="511"/>
        <end position="522"/>
    </location>
</feature>
<feature type="region of interest" description="Disordered" evidence="1">
    <location>
        <begin position="156"/>
        <end position="477"/>
    </location>
</feature>
<feature type="compositionally biased region" description="Polar residues" evidence="1">
    <location>
        <begin position="346"/>
        <end position="360"/>
    </location>
</feature>
<accession>A0A1Q3AA21</accession>
<feature type="compositionally biased region" description="Low complexity" evidence="1">
    <location>
        <begin position="51"/>
        <end position="76"/>
    </location>
</feature>
<feature type="compositionally biased region" description="Basic and acidic residues" evidence="1">
    <location>
        <begin position="565"/>
        <end position="574"/>
    </location>
</feature>
<evidence type="ECO:0000313" key="2">
    <source>
        <dbReference type="EMBL" id="GAV52488.1"/>
    </source>
</evidence>
<feature type="compositionally biased region" description="Acidic residues" evidence="1">
    <location>
        <begin position="295"/>
        <end position="308"/>
    </location>
</feature>
<organism evidence="2 3">
    <name type="scientific">Zygosaccharomyces rouxii</name>
    <dbReference type="NCBI Taxonomy" id="4956"/>
    <lineage>
        <taxon>Eukaryota</taxon>
        <taxon>Fungi</taxon>
        <taxon>Dikarya</taxon>
        <taxon>Ascomycota</taxon>
        <taxon>Saccharomycotina</taxon>
        <taxon>Saccharomycetes</taxon>
        <taxon>Saccharomycetales</taxon>
        <taxon>Saccharomycetaceae</taxon>
        <taxon>Zygosaccharomyces</taxon>
    </lineage>
</organism>
<comment type="caution">
    <text evidence="2">The sequence shown here is derived from an EMBL/GenBank/DDBJ whole genome shotgun (WGS) entry which is preliminary data.</text>
</comment>
<evidence type="ECO:0000256" key="1">
    <source>
        <dbReference type="SAM" id="MobiDB-lite"/>
    </source>
</evidence>
<dbReference type="EMBL" id="BDGX01000033">
    <property type="protein sequence ID" value="GAV52488.1"/>
    <property type="molecule type" value="Genomic_DNA"/>
</dbReference>
<feature type="compositionally biased region" description="Polar residues" evidence="1">
    <location>
        <begin position="420"/>
        <end position="433"/>
    </location>
</feature>
<feature type="region of interest" description="Disordered" evidence="1">
    <location>
        <begin position="121"/>
        <end position="143"/>
    </location>
</feature>
<sequence>MATGMYMHGSIPRSSSTSDLFDASIPSAVGGRRRKVGSGLKNSFSSFDVWSIPPSSPIEATSSSSAASIRSTTTARSVRRHQPPPPRQLTPYQLQRKQMKSSFQFPNGENFTPRNRYMTKSSSATQLATPAMQKQPPLQLPPSRAQTLKGFRVGGDLTMGGMPRSQSLTSLSHPPRNTLLRNSPIGLRSSMSPLVNSNSTETVLSSSGSNQSTRNSARDSSSSVQSRPTTVSTSDKEVAPLSKPLLPPIEPAGSPQGSLDSANDDDFQSARASLIEEEQESPQLEPGSPLQVGLEPEEIGDEQLDDESSTTQDEISVQAREPEAQQEREPLGKQELHETSIEKPDTQQLPSLSSSNGNVSKRTKFGRFFRRIFHHSTPNGLRKRKRTQTPSSSGSGSPVIAPPPPKTRHREVSVTDGGSPISNKKGSSVQKVPSNPRKQKRKQKTRHSHNDSKTNPNDTIDKSRQSSLTPSLEAEEDVLMDTDLVFDSLLLKADSNRPSAWNRQRDLQLKLQTLASPEQSPTDGKEREPLVKEETDDNDSNADYELIQEFSKLGSYIEGPSNGIEPDKNPKILEDQATTHIPRSNSPPQRSPRRPSLPSKDLAQSFYCH</sequence>
<feature type="region of interest" description="Disordered" evidence="1">
    <location>
        <begin position="556"/>
        <end position="609"/>
    </location>
</feature>
<feature type="compositionally biased region" description="Basic residues" evidence="1">
    <location>
        <begin position="361"/>
        <end position="374"/>
    </location>
</feature>
<evidence type="ECO:0000313" key="3">
    <source>
        <dbReference type="Proteomes" id="UP000187013"/>
    </source>
</evidence>
<feature type="compositionally biased region" description="Low complexity" evidence="1">
    <location>
        <begin position="390"/>
        <end position="399"/>
    </location>
</feature>
<feature type="compositionally biased region" description="Basic and acidic residues" evidence="1">
    <location>
        <begin position="320"/>
        <end position="345"/>
    </location>
</feature>
<proteinExistence type="predicted"/>
<dbReference type="OrthoDB" id="5563016at2759"/>
<reference evidence="2 3" key="1">
    <citation type="submission" date="2016-08" db="EMBL/GenBank/DDBJ databases">
        <title>Draft genome sequence of allopolyploid Zygosaccharomyces rouxii.</title>
        <authorList>
            <person name="Watanabe J."/>
            <person name="Uehara K."/>
            <person name="Mogi Y."/>
            <person name="Tsukioka Y."/>
        </authorList>
    </citation>
    <scope>NUCLEOTIDE SEQUENCE [LARGE SCALE GENOMIC DNA]</scope>
    <source>
        <strain evidence="2 3">NBRC 110957</strain>
    </source>
</reference>
<protein>
    <submittedName>
        <fullName evidence="2">Uncharacterized protein</fullName>
    </submittedName>
</protein>
<feature type="compositionally biased region" description="Basic residues" evidence="1">
    <location>
        <begin position="437"/>
        <end position="447"/>
    </location>
</feature>
<feature type="compositionally biased region" description="Polar residues" evidence="1">
    <location>
        <begin position="189"/>
        <end position="204"/>
    </location>
</feature>